<sequence>MSQSSQSSQSSVIKNFTKWTSENEIIDDFIQETQLNVDEYDNVLFEWILYNQFNVKEISKSDSTPVKTYTIIIYPSQQTRYERLYHGFNIVKNIVNNAQFSIDKRDDKIFEWIPYDRFNGVKEINDGMDEKSDERINLKCLPYLANETEIYGISQNPDTKDYVMVLKKE</sequence>
<dbReference type="AlphaFoldDB" id="A0A2N0R801"/>
<gene>
    <name evidence="1" type="ORF">RhiirA1_469458</name>
</gene>
<dbReference type="Proteomes" id="UP000232688">
    <property type="component" value="Unassembled WGS sequence"/>
</dbReference>
<proteinExistence type="predicted"/>
<protein>
    <submittedName>
        <fullName evidence="1">Uncharacterized protein</fullName>
    </submittedName>
</protein>
<name>A0A2N0R801_9GLOM</name>
<reference evidence="1 2" key="1">
    <citation type="submission" date="2017-10" db="EMBL/GenBank/DDBJ databases">
        <title>Extensive intraspecific genome diversity in a model arbuscular mycorrhizal fungus.</title>
        <authorList>
            <person name="Chen E.C.H."/>
            <person name="Morin E."/>
            <person name="Baudet D."/>
            <person name="Noel J."/>
            <person name="Ndikumana S."/>
            <person name="Charron P."/>
            <person name="St-Onge C."/>
            <person name="Giorgi J."/>
            <person name="Grigoriev I.V."/>
            <person name="Roux C."/>
            <person name="Martin F.M."/>
            <person name="Corradi N."/>
        </authorList>
    </citation>
    <scope>NUCLEOTIDE SEQUENCE [LARGE SCALE GENOMIC DNA]</scope>
    <source>
        <strain evidence="1 2">A1</strain>
    </source>
</reference>
<dbReference type="VEuPathDB" id="FungiDB:FUN_014280"/>
<accession>A0A2N0R801</accession>
<reference evidence="1 2" key="2">
    <citation type="submission" date="2017-10" db="EMBL/GenBank/DDBJ databases">
        <title>Genome analyses suggest a sexual origin of heterokaryosis in a supposedly ancient asexual fungus.</title>
        <authorList>
            <person name="Corradi N."/>
            <person name="Sedzielewska K."/>
            <person name="Noel J."/>
            <person name="Charron P."/>
            <person name="Farinelli L."/>
            <person name="Marton T."/>
            <person name="Kruger M."/>
            <person name="Pelin A."/>
            <person name="Brachmann A."/>
            <person name="Corradi N."/>
        </authorList>
    </citation>
    <scope>NUCLEOTIDE SEQUENCE [LARGE SCALE GENOMIC DNA]</scope>
    <source>
        <strain evidence="1 2">A1</strain>
    </source>
</reference>
<evidence type="ECO:0000313" key="1">
    <source>
        <dbReference type="EMBL" id="PKC59416.1"/>
    </source>
</evidence>
<dbReference type="VEuPathDB" id="FungiDB:RhiirA1_469458"/>
<dbReference type="EMBL" id="LLXH01001331">
    <property type="protein sequence ID" value="PKC59416.1"/>
    <property type="molecule type" value="Genomic_DNA"/>
</dbReference>
<comment type="caution">
    <text evidence="1">The sequence shown here is derived from an EMBL/GenBank/DDBJ whole genome shotgun (WGS) entry which is preliminary data.</text>
</comment>
<dbReference type="VEuPathDB" id="FungiDB:RhiirFUN_016818"/>
<organism evidence="1 2">
    <name type="scientific">Rhizophagus irregularis</name>
    <dbReference type="NCBI Taxonomy" id="588596"/>
    <lineage>
        <taxon>Eukaryota</taxon>
        <taxon>Fungi</taxon>
        <taxon>Fungi incertae sedis</taxon>
        <taxon>Mucoromycota</taxon>
        <taxon>Glomeromycotina</taxon>
        <taxon>Glomeromycetes</taxon>
        <taxon>Glomerales</taxon>
        <taxon>Glomeraceae</taxon>
        <taxon>Rhizophagus</taxon>
    </lineage>
</organism>
<evidence type="ECO:0000313" key="2">
    <source>
        <dbReference type="Proteomes" id="UP000232688"/>
    </source>
</evidence>